<keyword evidence="1" id="KW-0812">Transmembrane</keyword>
<reference evidence="2 3" key="1">
    <citation type="submission" date="2021-01" db="EMBL/GenBank/DDBJ databases">
        <title>Roseomonas sp. nov, a bacterium isolated from an oil production mixture in Yumen Oilfield.</title>
        <authorList>
            <person name="Wu D."/>
        </authorList>
    </citation>
    <scope>NUCLEOTIDE SEQUENCE [LARGE SCALE GENOMIC DNA]</scope>
    <source>
        <strain evidence="2 3">ROY-5-3</strain>
    </source>
</reference>
<evidence type="ECO:0000256" key="1">
    <source>
        <dbReference type="SAM" id="Phobius"/>
    </source>
</evidence>
<name>A0ABS6H1N3_9PROT</name>
<gene>
    <name evidence="2" type="ORF">JJQ90_02560</name>
</gene>
<evidence type="ECO:0008006" key="4">
    <source>
        <dbReference type="Google" id="ProtNLM"/>
    </source>
</evidence>
<dbReference type="RefSeq" id="WP_216872877.1">
    <property type="nucleotide sequence ID" value="NZ_JAERQM010000001.1"/>
</dbReference>
<keyword evidence="3" id="KW-1185">Reference proteome</keyword>
<proteinExistence type="predicted"/>
<accession>A0ABS6H1N3</accession>
<organism evidence="2 3">
    <name type="scientific">Falsiroseomonas oleicola</name>
    <dbReference type="NCBI Taxonomy" id="2801474"/>
    <lineage>
        <taxon>Bacteria</taxon>
        <taxon>Pseudomonadati</taxon>
        <taxon>Pseudomonadota</taxon>
        <taxon>Alphaproteobacteria</taxon>
        <taxon>Acetobacterales</taxon>
        <taxon>Roseomonadaceae</taxon>
        <taxon>Falsiroseomonas</taxon>
    </lineage>
</organism>
<dbReference type="EMBL" id="JAERQM010000001">
    <property type="protein sequence ID" value="MBU8542566.1"/>
    <property type="molecule type" value="Genomic_DNA"/>
</dbReference>
<keyword evidence="1" id="KW-0472">Membrane</keyword>
<sequence length="96" mass="10103">MTPQTLFLFAISASLLTGMTSPATGLVFGLWPLWYPQVVTPVHELVYYGASLIVATATLLSAAIPAAIAERLGASERATMGLWAGGAALWLLLGWV</sequence>
<feature type="transmembrane region" description="Helical" evidence="1">
    <location>
        <begin position="78"/>
        <end position="95"/>
    </location>
</feature>
<protein>
    <recommendedName>
        <fullName evidence="4">MFS transporter</fullName>
    </recommendedName>
</protein>
<comment type="caution">
    <text evidence="2">The sequence shown here is derived from an EMBL/GenBank/DDBJ whole genome shotgun (WGS) entry which is preliminary data.</text>
</comment>
<evidence type="ECO:0000313" key="2">
    <source>
        <dbReference type="EMBL" id="MBU8542566.1"/>
    </source>
</evidence>
<dbReference type="Proteomes" id="UP000689967">
    <property type="component" value="Unassembled WGS sequence"/>
</dbReference>
<evidence type="ECO:0000313" key="3">
    <source>
        <dbReference type="Proteomes" id="UP000689967"/>
    </source>
</evidence>
<feature type="transmembrane region" description="Helical" evidence="1">
    <location>
        <begin position="45"/>
        <end position="66"/>
    </location>
</feature>
<keyword evidence="1" id="KW-1133">Transmembrane helix</keyword>